<evidence type="ECO:0000256" key="6">
    <source>
        <dbReference type="ARBA" id="ARBA00023136"/>
    </source>
</evidence>
<keyword evidence="6" id="KW-0472">Membrane</keyword>
<dbReference type="SUPFAM" id="SSF64356">
    <property type="entry name" value="SNARE-like"/>
    <property type="match status" value="1"/>
</dbReference>
<dbReference type="PANTHER" id="PTHR45837">
    <property type="entry name" value="VESICLE-TRAFFICKING PROTEIN SEC22B"/>
    <property type="match status" value="1"/>
</dbReference>
<dbReference type="InterPro" id="IPR011012">
    <property type="entry name" value="Longin-like_dom_sf"/>
</dbReference>
<dbReference type="GO" id="GO:0005484">
    <property type="term" value="F:SNAP receptor activity"/>
    <property type="evidence" value="ECO:0007669"/>
    <property type="project" value="InterPro"/>
</dbReference>
<feature type="non-terminal residue" evidence="8">
    <location>
        <position position="1"/>
    </location>
</feature>
<dbReference type="AlphaFoldDB" id="C7J357"/>
<evidence type="ECO:0000313" key="8">
    <source>
        <dbReference type="EMBL" id="BAH93382.1"/>
    </source>
</evidence>
<dbReference type="GO" id="GO:0005789">
    <property type="term" value="C:endoplasmic reticulum membrane"/>
    <property type="evidence" value="ECO:0007669"/>
    <property type="project" value="UniProtKB-SubCell"/>
</dbReference>
<sequence>TLIQINSYIIEGRVCYLTMCDRSYPKKLAFQYLEDLRNEFERVNGSQIETAARPYAFIKFEPRGILRN</sequence>
<feature type="domain" description="Longin" evidence="7">
    <location>
        <begin position="1"/>
        <end position="64"/>
    </location>
</feature>
<evidence type="ECO:0000256" key="5">
    <source>
        <dbReference type="ARBA" id="ARBA00023054"/>
    </source>
</evidence>
<dbReference type="GO" id="GO:0006888">
    <property type="term" value="P:endoplasmic reticulum to Golgi vesicle-mediated transport"/>
    <property type="evidence" value="ECO:0007669"/>
    <property type="project" value="InterPro"/>
</dbReference>
<keyword evidence="5" id="KW-0175">Coiled coil</keyword>
<evidence type="ECO:0000256" key="4">
    <source>
        <dbReference type="ARBA" id="ARBA00022927"/>
    </source>
</evidence>
<evidence type="ECO:0000256" key="3">
    <source>
        <dbReference type="ARBA" id="ARBA00008025"/>
    </source>
</evidence>
<evidence type="ECO:0000256" key="1">
    <source>
        <dbReference type="ARBA" id="ARBA00004163"/>
    </source>
</evidence>
<gene>
    <name evidence="8" type="ordered locus">Os06g0198800</name>
</gene>
<comment type="similarity">
    <text evidence="3">Belongs to the synaptobrevin family.</text>
</comment>
<dbReference type="SMART" id="SM01270">
    <property type="entry name" value="Longin"/>
    <property type="match status" value="1"/>
</dbReference>
<dbReference type="InterPro" id="IPR010908">
    <property type="entry name" value="Longin_dom"/>
</dbReference>
<accession>C7J357</accession>
<reference evidence="8 9" key="1">
    <citation type="journal article" date="2005" name="Nature">
        <title>The map-based sequence of the rice genome.</title>
        <authorList>
            <consortium name="International rice genome sequencing project (IRGSP)"/>
            <person name="Matsumoto T."/>
            <person name="Wu J."/>
            <person name="Kanamori H."/>
            <person name="Katayose Y."/>
            <person name="Fujisawa M."/>
            <person name="Namiki N."/>
            <person name="Mizuno H."/>
            <person name="Yamamoto K."/>
            <person name="Antonio B.A."/>
            <person name="Baba T."/>
            <person name="Sakata K."/>
            <person name="Nagamura Y."/>
            <person name="Aoki H."/>
            <person name="Arikawa K."/>
            <person name="Arita K."/>
            <person name="Bito T."/>
            <person name="Chiden Y."/>
            <person name="Fujitsuka N."/>
            <person name="Fukunaka R."/>
            <person name="Hamada M."/>
            <person name="Harada C."/>
            <person name="Hayashi A."/>
            <person name="Hijishita S."/>
            <person name="Honda M."/>
            <person name="Hosokawa S."/>
            <person name="Ichikawa Y."/>
            <person name="Idonuma A."/>
            <person name="Iijima M."/>
            <person name="Ikeda M."/>
            <person name="Ikeno M."/>
            <person name="Ito K."/>
            <person name="Ito S."/>
            <person name="Ito T."/>
            <person name="Ito Y."/>
            <person name="Ito Y."/>
            <person name="Iwabuchi A."/>
            <person name="Kamiya K."/>
            <person name="Karasawa W."/>
            <person name="Kurita K."/>
            <person name="Katagiri S."/>
            <person name="Kikuta A."/>
            <person name="Kobayashi H."/>
            <person name="Kobayashi N."/>
            <person name="Machita K."/>
            <person name="Maehara T."/>
            <person name="Masukawa M."/>
            <person name="Mizubayashi T."/>
            <person name="Mukai Y."/>
            <person name="Nagasaki H."/>
            <person name="Nagata Y."/>
            <person name="Naito S."/>
            <person name="Nakashima M."/>
            <person name="Nakama Y."/>
            <person name="Nakamichi Y."/>
            <person name="Nakamura M."/>
            <person name="Meguro A."/>
            <person name="Negishi M."/>
            <person name="Ohta I."/>
            <person name="Ohta T."/>
            <person name="Okamoto M."/>
            <person name="Ono N."/>
            <person name="Saji S."/>
            <person name="Sakaguchi M."/>
            <person name="Sakai K."/>
            <person name="Shibata M."/>
            <person name="Shimokawa T."/>
            <person name="Song J."/>
            <person name="Takazaki Y."/>
            <person name="Terasawa K."/>
            <person name="Tsugane M."/>
            <person name="Tsuji K."/>
            <person name="Ueda S."/>
            <person name="Waki K."/>
            <person name="Yamagata H."/>
            <person name="Yamamoto M."/>
            <person name="Yamamoto S."/>
            <person name="Yamane H."/>
            <person name="Yoshiki S."/>
            <person name="Yoshihara R."/>
            <person name="Yukawa K."/>
            <person name="Zhong H."/>
            <person name="Yano M."/>
            <person name="Yuan Q."/>
            <person name="Ouyang S."/>
            <person name="Liu J."/>
            <person name="Jones K.M."/>
            <person name="Gansberger K."/>
            <person name="Moffat K."/>
            <person name="Hill J."/>
            <person name="Bera J."/>
            <person name="Fadrosh D."/>
            <person name="Jin S."/>
            <person name="Johri S."/>
            <person name="Kim M."/>
            <person name="Overton L."/>
            <person name="Reardon M."/>
            <person name="Tsitrin T."/>
            <person name="Vuong H."/>
            <person name="Weaver B."/>
            <person name="Ciecko A."/>
            <person name="Tallon L."/>
            <person name="Jackson J."/>
            <person name="Pai G."/>
            <person name="Aken S.V."/>
            <person name="Utterback T."/>
            <person name="Reidmuller S."/>
            <person name="Feldblyum T."/>
            <person name="Hsiao J."/>
            <person name="Zismann V."/>
            <person name="Iobst S."/>
            <person name="de Vazeille A.R."/>
            <person name="Buell C.R."/>
            <person name="Ying K."/>
            <person name="Li Y."/>
            <person name="Lu T."/>
            <person name="Huang Y."/>
            <person name="Zhao Q."/>
            <person name="Feng Q."/>
            <person name="Zhang L."/>
            <person name="Zhu J."/>
            <person name="Weng Q."/>
            <person name="Mu J."/>
            <person name="Lu Y."/>
            <person name="Fan D."/>
            <person name="Liu Y."/>
            <person name="Guan J."/>
            <person name="Zhang Y."/>
            <person name="Yu S."/>
            <person name="Liu X."/>
            <person name="Zhang Y."/>
            <person name="Hong G."/>
            <person name="Han B."/>
            <person name="Choisne N."/>
            <person name="Demange N."/>
            <person name="Orjeda G."/>
            <person name="Samain S."/>
            <person name="Cattolico L."/>
            <person name="Pelletier E."/>
            <person name="Couloux A."/>
            <person name="Segurens B."/>
            <person name="Wincker P."/>
            <person name="D'Hont A."/>
            <person name="Scarpelli C."/>
            <person name="Weissenbach J."/>
            <person name="Salanoubat M."/>
            <person name="Quetier F."/>
            <person name="Yu Y."/>
            <person name="Kim H.R."/>
            <person name="Rambo T."/>
            <person name="Currie J."/>
            <person name="Collura K."/>
            <person name="Luo M."/>
            <person name="Yang T."/>
            <person name="Ammiraju J.S.S."/>
            <person name="Engler F."/>
            <person name="Soderlund C."/>
            <person name="Wing R.A."/>
            <person name="Palmer L.E."/>
            <person name="de la Bastide M."/>
            <person name="Spiegel L."/>
            <person name="Nascimento L."/>
            <person name="Zutavern T."/>
            <person name="O'Shaughnessy A."/>
            <person name="Dike S."/>
            <person name="Dedhia N."/>
            <person name="Preston R."/>
            <person name="Balija V."/>
            <person name="McCombie W.R."/>
            <person name="Chow T."/>
            <person name="Chen H."/>
            <person name="Chung M."/>
            <person name="Chen C."/>
            <person name="Shaw J."/>
            <person name="Wu H."/>
            <person name="Hsiao K."/>
            <person name="Chao Y."/>
            <person name="Chu M."/>
            <person name="Cheng C."/>
            <person name="Hour A."/>
            <person name="Lee P."/>
            <person name="Lin S."/>
            <person name="Lin Y."/>
            <person name="Liou J."/>
            <person name="Liu S."/>
            <person name="Hsing Y."/>
            <person name="Raghuvanshi S."/>
            <person name="Mohanty A."/>
            <person name="Bharti A.K."/>
            <person name="Gaur A."/>
            <person name="Gupta V."/>
            <person name="Kumar D."/>
            <person name="Ravi V."/>
            <person name="Vij S."/>
            <person name="Kapur A."/>
            <person name="Khurana P."/>
            <person name="Khurana P."/>
            <person name="Khurana J.P."/>
            <person name="Tyagi A.K."/>
            <person name="Gaikwad K."/>
            <person name="Singh A."/>
            <person name="Dalal V."/>
            <person name="Srivastava S."/>
            <person name="Dixit A."/>
            <person name="Pal A.K."/>
            <person name="Ghazi I.A."/>
            <person name="Yadav M."/>
            <person name="Pandit A."/>
            <person name="Bhargava A."/>
            <person name="Sureshbabu K."/>
            <person name="Batra K."/>
            <person name="Sharma T.R."/>
            <person name="Mohapatra T."/>
            <person name="Singh N.K."/>
            <person name="Messing J."/>
            <person name="Nelson A.B."/>
            <person name="Fuks G."/>
            <person name="Kavchok S."/>
            <person name="Keizer G."/>
            <person name="Linton E."/>
            <person name="Llaca V."/>
            <person name="Song R."/>
            <person name="Tanyolac B."/>
            <person name="Young S."/>
            <person name="Ho-Il K."/>
            <person name="Hahn J.H."/>
            <person name="Sangsakoo G."/>
            <person name="Vanavichit A."/>
            <person name="de Mattos Luiz.A.T."/>
            <person name="Zimmer P.D."/>
            <person name="Malone G."/>
            <person name="Dellagostin O."/>
            <person name="de Oliveira A.C."/>
            <person name="Bevan M."/>
            <person name="Bancroft I."/>
            <person name="Minx P."/>
            <person name="Cordum H."/>
            <person name="Wilson R."/>
            <person name="Cheng Z."/>
            <person name="Jin W."/>
            <person name="Jiang J."/>
            <person name="Leong S.A."/>
            <person name="Iwama H."/>
            <person name="Gojobori T."/>
            <person name="Itoh T."/>
            <person name="Niimura Y."/>
            <person name="Fujii Y."/>
            <person name="Habara T."/>
            <person name="Sakai H."/>
            <person name="Sato Y."/>
            <person name="Wilson G."/>
            <person name="Kumar K."/>
            <person name="McCouch S."/>
            <person name="Juretic N."/>
            <person name="Hoen D."/>
            <person name="Wright S."/>
            <person name="Bruskiewich R."/>
            <person name="Bureau T."/>
            <person name="Miyao A."/>
            <person name="Hirochika H."/>
            <person name="Nishikawa T."/>
            <person name="Kadowaki K."/>
            <person name="Sugiura M."/>
            <person name="Burr B."/>
            <person name="Sasaki T."/>
        </authorList>
    </citation>
    <scope>NUCLEOTIDE SEQUENCE [LARGE SCALE GENOMIC DNA]</scope>
    <source>
        <strain evidence="9">cv. Nipponbare</strain>
    </source>
</reference>
<keyword evidence="4" id="KW-0813">Transport</keyword>
<dbReference type="Pfam" id="PF13774">
    <property type="entry name" value="Longin"/>
    <property type="match status" value="1"/>
</dbReference>
<dbReference type="Proteomes" id="UP000000763">
    <property type="component" value="Chromosome 6"/>
</dbReference>
<dbReference type="InterPro" id="IPR044565">
    <property type="entry name" value="Sec22"/>
</dbReference>
<reference evidence="9" key="2">
    <citation type="journal article" date="2008" name="Nucleic Acids Res.">
        <title>The rice annotation project database (RAP-DB): 2008 update.</title>
        <authorList>
            <consortium name="The rice annotation project (RAP)"/>
        </authorList>
    </citation>
    <scope>GENOME REANNOTATION</scope>
    <source>
        <strain evidence="9">cv. Nipponbare</strain>
    </source>
</reference>
<dbReference type="Gene3D" id="3.30.450.50">
    <property type="entry name" value="Longin domain"/>
    <property type="match status" value="1"/>
</dbReference>
<evidence type="ECO:0000256" key="2">
    <source>
        <dbReference type="ARBA" id="ARBA00004394"/>
    </source>
</evidence>
<keyword evidence="4" id="KW-0653">Protein transport</keyword>
<dbReference type="GO" id="GO:0000139">
    <property type="term" value="C:Golgi membrane"/>
    <property type="evidence" value="ECO:0007669"/>
    <property type="project" value="UniProtKB-SubCell"/>
</dbReference>
<name>C7J357_ORYSJ</name>
<proteinExistence type="inferred from homology"/>
<dbReference type="KEGG" id="dosa:Os06g0198800"/>
<protein>
    <submittedName>
        <fullName evidence="8">Os06g0198800 protein</fullName>
    </submittedName>
</protein>
<organism evidence="8 9">
    <name type="scientific">Oryza sativa subsp. japonica</name>
    <name type="common">Rice</name>
    <dbReference type="NCBI Taxonomy" id="39947"/>
    <lineage>
        <taxon>Eukaryota</taxon>
        <taxon>Viridiplantae</taxon>
        <taxon>Streptophyta</taxon>
        <taxon>Embryophyta</taxon>
        <taxon>Tracheophyta</taxon>
        <taxon>Spermatophyta</taxon>
        <taxon>Magnoliopsida</taxon>
        <taxon>Liliopsida</taxon>
        <taxon>Poales</taxon>
        <taxon>Poaceae</taxon>
        <taxon>BOP clade</taxon>
        <taxon>Oryzoideae</taxon>
        <taxon>Oryzeae</taxon>
        <taxon>Oryzinae</taxon>
        <taxon>Oryza</taxon>
        <taxon>Oryza sativa</taxon>
    </lineage>
</organism>
<dbReference type="CDD" id="cd14824">
    <property type="entry name" value="Longin"/>
    <property type="match status" value="1"/>
</dbReference>
<comment type="subcellular location">
    <subcellularLocation>
        <location evidence="1">Endoplasmic reticulum membrane</location>
        <topology evidence="1">Single-pass type IV membrane protein</topology>
    </subcellularLocation>
    <subcellularLocation>
        <location evidence="2">Golgi apparatus membrane</location>
    </subcellularLocation>
</comment>
<dbReference type="GO" id="GO:0006890">
    <property type="term" value="P:retrograde vesicle-mediated transport, Golgi to endoplasmic reticulum"/>
    <property type="evidence" value="ECO:0007669"/>
    <property type="project" value="InterPro"/>
</dbReference>
<dbReference type="PROSITE" id="PS50859">
    <property type="entry name" value="LONGIN"/>
    <property type="match status" value="1"/>
</dbReference>
<evidence type="ECO:0000259" key="7">
    <source>
        <dbReference type="PROSITE" id="PS50859"/>
    </source>
</evidence>
<dbReference type="GO" id="GO:0015031">
    <property type="term" value="P:protein transport"/>
    <property type="evidence" value="ECO:0007669"/>
    <property type="project" value="UniProtKB-KW"/>
</dbReference>
<evidence type="ECO:0000313" key="9">
    <source>
        <dbReference type="Proteomes" id="UP000000763"/>
    </source>
</evidence>
<dbReference type="EMBL" id="AP008212">
    <property type="protein sequence ID" value="BAH93382.1"/>
    <property type="molecule type" value="Genomic_DNA"/>
</dbReference>